<dbReference type="PROSITE" id="PS50932">
    <property type="entry name" value="HTH_LACI_2"/>
    <property type="match status" value="1"/>
</dbReference>
<keyword evidence="3" id="KW-0804">Transcription</keyword>
<dbReference type="Pfam" id="PF00356">
    <property type="entry name" value="LacI"/>
    <property type="match status" value="1"/>
</dbReference>
<evidence type="ECO:0000256" key="2">
    <source>
        <dbReference type="ARBA" id="ARBA00023125"/>
    </source>
</evidence>
<keyword evidence="2" id="KW-0238">DNA-binding</keyword>
<dbReference type="SUPFAM" id="SSF53822">
    <property type="entry name" value="Periplasmic binding protein-like I"/>
    <property type="match status" value="1"/>
</dbReference>
<evidence type="ECO:0000256" key="1">
    <source>
        <dbReference type="ARBA" id="ARBA00023015"/>
    </source>
</evidence>
<dbReference type="InterPro" id="IPR028082">
    <property type="entry name" value="Peripla_BP_I"/>
</dbReference>
<name>A0A4P7SMS6_9CELL</name>
<dbReference type="GO" id="GO:0003700">
    <property type="term" value="F:DNA-binding transcription factor activity"/>
    <property type="evidence" value="ECO:0007669"/>
    <property type="project" value="TreeGrafter"/>
</dbReference>
<protein>
    <submittedName>
        <fullName evidence="6">LacI family transcriptional regulator</fullName>
    </submittedName>
</protein>
<dbReference type="InterPro" id="IPR046335">
    <property type="entry name" value="LacI/GalR-like_sensor"/>
</dbReference>
<organism evidence="6 7">
    <name type="scientific">Cellulomonas shaoxiangyii</name>
    <dbReference type="NCBI Taxonomy" id="2566013"/>
    <lineage>
        <taxon>Bacteria</taxon>
        <taxon>Bacillati</taxon>
        <taxon>Actinomycetota</taxon>
        <taxon>Actinomycetes</taxon>
        <taxon>Micrococcales</taxon>
        <taxon>Cellulomonadaceae</taxon>
        <taxon>Cellulomonas</taxon>
    </lineage>
</organism>
<dbReference type="KEGG" id="celz:E5225_11930"/>
<dbReference type="Pfam" id="PF13377">
    <property type="entry name" value="Peripla_BP_3"/>
    <property type="match status" value="1"/>
</dbReference>
<reference evidence="6 7" key="1">
    <citation type="submission" date="2019-04" db="EMBL/GenBank/DDBJ databases">
        <title>Isolation and identification of Cellulomonas shaoxiangyii sp. Nov. isolated from feces of the Tibetan antelopes (Pantholops hodgsonii) in the Qinghai-Tibet plateau of China.</title>
        <authorList>
            <person name="Tian Z."/>
        </authorList>
    </citation>
    <scope>NUCLEOTIDE SEQUENCE [LARGE SCALE GENOMIC DNA]</scope>
    <source>
        <strain evidence="6 7">Z28</strain>
    </source>
</reference>
<evidence type="ECO:0000256" key="4">
    <source>
        <dbReference type="SAM" id="MobiDB-lite"/>
    </source>
</evidence>
<dbReference type="AlphaFoldDB" id="A0A4P7SMS6"/>
<sequence>MGRVTLQTVADRVGVSRMTVSNAFSRPDQLSPALREKILAAAAALGYVGPDPAARALARRSSGAVGVVLTDSLGEAFLDPVAAAFFGSLAESLAPTGLAVSLIPAENVGGHVPARDLPLDAAVIYACAGDTEAVEWLHKRRLPLVFVDQEPLPGSAGVLLDDRAGGRLAVEHLLALGHRDVAVLTMNSDRTGPGWAPDPRAPGSNHVSHERVAGALDALEAAGLAGRVYEVVDNHDELIVPGVADLVASPDRPTAVVCFSDLMAAHLVRAAQAAGLTVPDDLSVVGFDDSVHAQTVRPALTTVRQDFASKGRLAAKALTEAVARAREASDDAAEERTPPIERIPVDLVLRDSTAPPRPRG</sequence>
<dbReference type="InterPro" id="IPR000843">
    <property type="entry name" value="HTH_LacI"/>
</dbReference>
<dbReference type="CDD" id="cd06279">
    <property type="entry name" value="PBP1_LacI-like"/>
    <property type="match status" value="1"/>
</dbReference>
<evidence type="ECO:0000313" key="6">
    <source>
        <dbReference type="EMBL" id="QCB94164.1"/>
    </source>
</evidence>
<dbReference type="Proteomes" id="UP000296469">
    <property type="component" value="Chromosome"/>
</dbReference>
<accession>A0A4P7SMS6</accession>
<dbReference type="InterPro" id="IPR010982">
    <property type="entry name" value="Lambda_DNA-bd_dom_sf"/>
</dbReference>
<feature type="domain" description="HTH lacI-type" evidence="5">
    <location>
        <begin position="4"/>
        <end position="59"/>
    </location>
</feature>
<dbReference type="PANTHER" id="PTHR30146:SF138">
    <property type="entry name" value="TRANSCRIPTIONAL REGULATORY PROTEIN"/>
    <property type="match status" value="1"/>
</dbReference>
<gene>
    <name evidence="6" type="ORF">E5225_11930</name>
</gene>
<dbReference type="PANTHER" id="PTHR30146">
    <property type="entry name" value="LACI-RELATED TRANSCRIPTIONAL REPRESSOR"/>
    <property type="match status" value="1"/>
</dbReference>
<dbReference type="Gene3D" id="1.10.260.40">
    <property type="entry name" value="lambda repressor-like DNA-binding domains"/>
    <property type="match status" value="1"/>
</dbReference>
<dbReference type="SUPFAM" id="SSF47413">
    <property type="entry name" value="lambda repressor-like DNA-binding domains"/>
    <property type="match status" value="1"/>
</dbReference>
<dbReference type="CDD" id="cd01392">
    <property type="entry name" value="HTH_LacI"/>
    <property type="match status" value="1"/>
</dbReference>
<evidence type="ECO:0000313" key="7">
    <source>
        <dbReference type="Proteomes" id="UP000296469"/>
    </source>
</evidence>
<dbReference type="SMART" id="SM00354">
    <property type="entry name" value="HTH_LACI"/>
    <property type="match status" value="1"/>
</dbReference>
<dbReference type="RefSeq" id="WP_135971892.1">
    <property type="nucleotide sequence ID" value="NZ_SRZI01000002.1"/>
</dbReference>
<evidence type="ECO:0000259" key="5">
    <source>
        <dbReference type="PROSITE" id="PS50932"/>
    </source>
</evidence>
<dbReference type="GO" id="GO:0000976">
    <property type="term" value="F:transcription cis-regulatory region binding"/>
    <property type="evidence" value="ECO:0007669"/>
    <property type="project" value="TreeGrafter"/>
</dbReference>
<keyword evidence="7" id="KW-1185">Reference proteome</keyword>
<feature type="compositionally biased region" description="Basic and acidic residues" evidence="4">
    <location>
        <begin position="327"/>
        <end position="339"/>
    </location>
</feature>
<dbReference type="Gene3D" id="3.40.50.2300">
    <property type="match status" value="2"/>
</dbReference>
<dbReference type="OrthoDB" id="59108at2"/>
<dbReference type="EMBL" id="CP039291">
    <property type="protein sequence ID" value="QCB94164.1"/>
    <property type="molecule type" value="Genomic_DNA"/>
</dbReference>
<feature type="region of interest" description="Disordered" evidence="4">
    <location>
        <begin position="327"/>
        <end position="360"/>
    </location>
</feature>
<keyword evidence="1" id="KW-0805">Transcription regulation</keyword>
<evidence type="ECO:0000256" key="3">
    <source>
        <dbReference type="ARBA" id="ARBA00023163"/>
    </source>
</evidence>
<proteinExistence type="predicted"/>